<keyword evidence="4" id="KW-0665">Pyrimidine biosynthesis</keyword>
<sequence length="274" mass="28607">MSFAHLWQSAIARNPLCVGIDPAPATLQAWGLEDSPEGLASFATTMLEQCHMEAWCVKPQVAFFERHGAAGIAVLESVHRIAKDLGMVVITDAKRGDIGSTMDGYADAYLNPARPLATDALTVSPYLGTDSLTSVCKAAEKYGTGFFALALTSNPSGPQVQHAQNNGTAVAAQVVETVHDFNESVGAPLGGLVVGATIGDAARQLGIDLGAFNGPILSPGYGAQGATVEDLHTVFGNAFDKVIVNVSRGISNSGPQKIKHHIRTISSEIRGEAL</sequence>
<name>A0A2N6VQM1_9MICO</name>
<evidence type="ECO:0000256" key="3">
    <source>
        <dbReference type="ARBA" id="ARBA00022793"/>
    </source>
</evidence>
<dbReference type="EMBL" id="PNHK01000001">
    <property type="protein sequence ID" value="PMD06434.1"/>
    <property type="molecule type" value="Genomic_DNA"/>
</dbReference>
<evidence type="ECO:0000313" key="10">
    <source>
        <dbReference type="Proteomes" id="UP000235598"/>
    </source>
</evidence>
<dbReference type="InterPro" id="IPR011995">
    <property type="entry name" value="OMPdecase_type-2"/>
</dbReference>
<gene>
    <name evidence="9" type="primary">pyrF</name>
    <name evidence="9" type="ORF">CJ199_03460</name>
</gene>
<dbReference type="Gene3D" id="3.20.20.70">
    <property type="entry name" value="Aldolase class I"/>
    <property type="match status" value="1"/>
</dbReference>
<comment type="pathway">
    <text evidence="1">Pyrimidine metabolism; UMP biosynthesis via de novo pathway; UMP from orotate: step 2/2.</text>
</comment>
<evidence type="ECO:0000259" key="8">
    <source>
        <dbReference type="SMART" id="SM00934"/>
    </source>
</evidence>
<dbReference type="OrthoDB" id="9808470at2"/>
<dbReference type="GO" id="GO:0044205">
    <property type="term" value="P:'de novo' UMP biosynthetic process"/>
    <property type="evidence" value="ECO:0007669"/>
    <property type="project" value="UniProtKB-UniPathway"/>
</dbReference>
<dbReference type="PANTHER" id="PTHR43375:SF1">
    <property type="entry name" value="OROTIDINE 5'-PHOSPHATE DECARBOXYLASE"/>
    <property type="match status" value="1"/>
</dbReference>
<dbReference type="Proteomes" id="UP000235598">
    <property type="component" value="Unassembled WGS sequence"/>
</dbReference>
<keyword evidence="3" id="KW-0210">Decarboxylase</keyword>
<dbReference type="GO" id="GO:0004590">
    <property type="term" value="F:orotidine-5'-phosphate decarboxylase activity"/>
    <property type="evidence" value="ECO:0007669"/>
    <property type="project" value="UniProtKB-UniRule"/>
</dbReference>
<dbReference type="InterPro" id="IPR011060">
    <property type="entry name" value="RibuloseP-bd_barrel"/>
</dbReference>
<dbReference type="NCBIfam" id="TIGR02127">
    <property type="entry name" value="pyrF_sub2"/>
    <property type="match status" value="1"/>
</dbReference>
<dbReference type="InterPro" id="IPR018089">
    <property type="entry name" value="OMPdecase_AS"/>
</dbReference>
<dbReference type="PANTHER" id="PTHR43375">
    <property type="entry name" value="OROTIDINE 5'-PHOSPHATE DECARBOXYLASE"/>
    <property type="match status" value="1"/>
</dbReference>
<feature type="domain" description="Orotidine 5'-phosphate decarboxylase" evidence="8">
    <location>
        <begin position="15"/>
        <end position="262"/>
    </location>
</feature>
<comment type="similarity">
    <text evidence="2">Belongs to the OMP decarboxylase family. Type 2 subfamily.</text>
</comment>
<dbReference type="EC" id="4.1.1.23" evidence="7"/>
<dbReference type="PROSITE" id="PS00156">
    <property type="entry name" value="OMPDECASE"/>
    <property type="match status" value="1"/>
</dbReference>
<evidence type="ECO:0000313" key="9">
    <source>
        <dbReference type="EMBL" id="PMD06434.1"/>
    </source>
</evidence>
<dbReference type="InterPro" id="IPR013785">
    <property type="entry name" value="Aldolase_TIM"/>
</dbReference>
<accession>A0A2N6VQM1</accession>
<dbReference type="UniPathway" id="UPA00070">
    <property type="reaction ID" value="UER00120"/>
</dbReference>
<protein>
    <recommendedName>
        <fullName evidence="7">Orotidine-5'-phosphate decarboxylase</fullName>
        <ecNumber evidence="7">4.1.1.23</ecNumber>
    </recommendedName>
</protein>
<organism evidence="9 10">
    <name type="scientific">Brevibacterium paucivorans</name>
    <dbReference type="NCBI Taxonomy" id="170994"/>
    <lineage>
        <taxon>Bacteria</taxon>
        <taxon>Bacillati</taxon>
        <taxon>Actinomycetota</taxon>
        <taxon>Actinomycetes</taxon>
        <taxon>Micrococcales</taxon>
        <taxon>Brevibacteriaceae</taxon>
        <taxon>Brevibacterium</taxon>
    </lineage>
</organism>
<dbReference type="Pfam" id="PF00215">
    <property type="entry name" value="OMPdecase"/>
    <property type="match status" value="1"/>
</dbReference>
<dbReference type="GO" id="GO:0006207">
    <property type="term" value="P:'de novo' pyrimidine nucleobase biosynthetic process"/>
    <property type="evidence" value="ECO:0007669"/>
    <property type="project" value="InterPro"/>
</dbReference>
<dbReference type="InterPro" id="IPR001754">
    <property type="entry name" value="OMPdeCOase_dom"/>
</dbReference>
<dbReference type="RefSeq" id="WP_102238079.1">
    <property type="nucleotide sequence ID" value="NZ_PNHK01000001.1"/>
</dbReference>
<reference evidence="9 10" key="1">
    <citation type="submission" date="2017-09" db="EMBL/GenBank/DDBJ databases">
        <title>Bacterial strain isolated from the female urinary microbiota.</title>
        <authorList>
            <person name="Thomas-White K."/>
            <person name="Kumar N."/>
            <person name="Forster S."/>
            <person name="Putonti C."/>
            <person name="Lawley T."/>
            <person name="Wolfe A.J."/>
        </authorList>
    </citation>
    <scope>NUCLEOTIDE SEQUENCE [LARGE SCALE GENOMIC DNA]</scope>
    <source>
        <strain evidence="9 10">UMB1301</strain>
    </source>
</reference>
<dbReference type="CDD" id="cd04725">
    <property type="entry name" value="OMP_decarboxylase_like"/>
    <property type="match status" value="1"/>
</dbReference>
<dbReference type="AlphaFoldDB" id="A0A2N6VQM1"/>
<evidence type="ECO:0000256" key="5">
    <source>
        <dbReference type="ARBA" id="ARBA00023239"/>
    </source>
</evidence>
<evidence type="ECO:0000256" key="1">
    <source>
        <dbReference type="ARBA" id="ARBA00004861"/>
    </source>
</evidence>
<comment type="caution">
    <text evidence="9">The sequence shown here is derived from an EMBL/GenBank/DDBJ whole genome shotgun (WGS) entry which is preliminary data.</text>
</comment>
<proteinExistence type="inferred from homology"/>
<evidence type="ECO:0000256" key="6">
    <source>
        <dbReference type="ARBA" id="ARBA00049157"/>
    </source>
</evidence>
<evidence type="ECO:0000256" key="4">
    <source>
        <dbReference type="ARBA" id="ARBA00022975"/>
    </source>
</evidence>
<comment type="catalytic activity">
    <reaction evidence="6">
        <text>orotidine 5'-phosphate + H(+) = UMP + CO2</text>
        <dbReference type="Rhea" id="RHEA:11596"/>
        <dbReference type="ChEBI" id="CHEBI:15378"/>
        <dbReference type="ChEBI" id="CHEBI:16526"/>
        <dbReference type="ChEBI" id="CHEBI:57538"/>
        <dbReference type="ChEBI" id="CHEBI:57865"/>
        <dbReference type="EC" id="4.1.1.23"/>
    </reaction>
</comment>
<evidence type="ECO:0000256" key="7">
    <source>
        <dbReference type="NCBIfam" id="TIGR02127"/>
    </source>
</evidence>
<evidence type="ECO:0000256" key="2">
    <source>
        <dbReference type="ARBA" id="ARBA00008847"/>
    </source>
</evidence>
<keyword evidence="5" id="KW-0456">Lyase</keyword>
<dbReference type="SUPFAM" id="SSF51366">
    <property type="entry name" value="Ribulose-phoshate binding barrel"/>
    <property type="match status" value="1"/>
</dbReference>
<dbReference type="SMART" id="SM00934">
    <property type="entry name" value="OMPdecase"/>
    <property type="match status" value="1"/>
</dbReference>